<dbReference type="PANTHER" id="PTHR37450">
    <property type="entry name" value="CIPC PROTEIN"/>
    <property type="match status" value="1"/>
</dbReference>
<dbReference type="STRING" id="765440.A0A0C3FDS3"/>
<sequence length="113" mass="12505">MGWFGSDDSSQQQDYNQYAGSEEHKPKITHELLGGAAAFEACHPWEDHQAANGRPDNHAKAKEVLAGLAGAIVDREVETRGLDAVDSYKAKRHAEQQIQDIPPQDLGYDNNNY</sequence>
<dbReference type="HOGENOM" id="CLU_143683_2_0_1"/>
<dbReference type="OrthoDB" id="9895617at2759"/>
<dbReference type="InterPro" id="IPR022234">
    <property type="entry name" value="DUF3759"/>
</dbReference>
<proteinExistence type="predicted"/>
<gene>
    <name evidence="2" type="ORF">PILCRDRAFT_76137</name>
</gene>
<keyword evidence="3" id="KW-1185">Reference proteome</keyword>
<dbReference type="Pfam" id="PF12585">
    <property type="entry name" value="DUF3759"/>
    <property type="match status" value="1"/>
</dbReference>
<evidence type="ECO:0008006" key="4">
    <source>
        <dbReference type="Google" id="ProtNLM"/>
    </source>
</evidence>
<dbReference type="AlphaFoldDB" id="A0A0C3FDS3"/>
<reference evidence="3" key="2">
    <citation type="submission" date="2015-01" db="EMBL/GenBank/DDBJ databases">
        <title>Evolutionary Origins and Diversification of the Mycorrhizal Mutualists.</title>
        <authorList>
            <consortium name="DOE Joint Genome Institute"/>
            <consortium name="Mycorrhizal Genomics Consortium"/>
            <person name="Kohler A."/>
            <person name="Kuo A."/>
            <person name="Nagy L.G."/>
            <person name="Floudas D."/>
            <person name="Copeland A."/>
            <person name="Barry K.W."/>
            <person name="Cichocki N."/>
            <person name="Veneault-Fourrey C."/>
            <person name="LaButti K."/>
            <person name="Lindquist E.A."/>
            <person name="Lipzen A."/>
            <person name="Lundell T."/>
            <person name="Morin E."/>
            <person name="Murat C."/>
            <person name="Riley R."/>
            <person name="Ohm R."/>
            <person name="Sun H."/>
            <person name="Tunlid A."/>
            <person name="Henrissat B."/>
            <person name="Grigoriev I.V."/>
            <person name="Hibbett D.S."/>
            <person name="Martin F."/>
        </authorList>
    </citation>
    <scope>NUCLEOTIDE SEQUENCE [LARGE SCALE GENOMIC DNA]</scope>
    <source>
        <strain evidence="3">F 1598</strain>
    </source>
</reference>
<dbReference type="EMBL" id="KN833020">
    <property type="protein sequence ID" value="KIM77959.1"/>
    <property type="molecule type" value="Genomic_DNA"/>
</dbReference>
<dbReference type="PANTHER" id="PTHR37450:SF1">
    <property type="entry name" value="CIPC PROTEIN"/>
    <property type="match status" value="1"/>
</dbReference>
<evidence type="ECO:0000313" key="2">
    <source>
        <dbReference type="EMBL" id="KIM77959.1"/>
    </source>
</evidence>
<name>A0A0C3FDS3_PILCF</name>
<dbReference type="InParanoid" id="A0A0C3FDS3"/>
<accession>A0A0C3FDS3</accession>
<feature type="compositionally biased region" description="Low complexity" evidence="1">
    <location>
        <begin position="1"/>
        <end position="14"/>
    </location>
</feature>
<organism evidence="2 3">
    <name type="scientific">Piloderma croceum (strain F 1598)</name>
    <dbReference type="NCBI Taxonomy" id="765440"/>
    <lineage>
        <taxon>Eukaryota</taxon>
        <taxon>Fungi</taxon>
        <taxon>Dikarya</taxon>
        <taxon>Basidiomycota</taxon>
        <taxon>Agaricomycotina</taxon>
        <taxon>Agaricomycetes</taxon>
        <taxon>Agaricomycetidae</taxon>
        <taxon>Atheliales</taxon>
        <taxon>Atheliaceae</taxon>
        <taxon>Piloderma</taxon>
    </lineage>
</organism>
<reference evidence="2 3" key="1">
    <citation type="submission" date="2014-04" db="EMBL/GenBank/DDBJ databases">
        <authorList>
            <consortium name="DOE Joint Genome Institute"/>
            <person name="Kuo A."/>
            <person name="Tarkka M."/>
            <person name="Buscot F."/>
            <person name="Kohler A."/>
            <person name="Nagy L.G."/>
            <person name="Floudas D."/>
            <person name="Copeland A."/>
            <person name="Barry K.W."/>
            <person name="Cichocki N."/>
            <person name="Veneault-Fourrey C."/>
            <person name="LaButti K."/>
            <person name="Lindquist E.A."/>
            <person name="Lipzen A."/>
            <person name="Lundell T."/>
            <person name="Morin E."/>
            <person name="Murat C."/>
            <person name="Sun H."/>
            <person name="Tunlid A."/>
            <person name="Henrissat B."/>
            <person name="Grigoriev I.V."/>
            <person name="Hibbett D.S."/>
            <person name="Martin F."/>
            <person name="Nordberg H.P."/>
            <person name="Cantor M.N."/>
            <person name="Hua S.X."/>
        </authorList>
    </citation>
    <scope>NUCLEOTIDE SEQUENCE [LARGE SCALE GENOMIC DNA]</scope>
    <source>
        <strain evidence="2 3">F 1598</strain>
    </source>
</reference>
<protein>
    <recommendedName>
        <fullName evidence="4">CipC-like antibiotic response protein</fullName>
    </recommendedName>
</protein>
<feature type="region of interest" description="Disordered" evidence="1">
    <location>
        <begin position="1"/>
        <end position="23"/>
    </location>
</feature>
<evidence type="ECO:0000313" key="3">
    <source>
        <dbReference type="Proteomes" id="UP000054166"/>
    </source>
</evidence>
<dbReference type="Proteomes" id="UP000054166">
    <property type="component" value="Unassembled WGS sequence"/>
</dbReference>
<feature type="region of interest" description="Disordered" evidence="1">
    <location>
        <begin position="93"/>
        <end position="113"/>
    </location>
</feature>
<evidence type="ECO:0000256" key="1">
    <source>
        <dbReference type="SAM" id="MobiDB-lite"/>
    </source>
</evidence>